<evidence type="ECO:0000313" key="3">
    <source>
        <dbReference type="Proteomes" id="UP001172681"/>
    </source>
</evidence>
<dbReference type="PANTHER" id="PTHR37540">
    <property type="entry name" value="TRANSCRIPTION FACTOR (ACR-2), PUTATIVE-RELATED-RELATED"/>
    <property type="match status" value="1"/>
</dbReference>
<feature type="compositionally biased region" description="Low complexity" evidence="1">
    <location>
        <begin position="96"/>
        <end position="105"/>
    </location>
</feature>
<name>A0AA39CXH8_9EURO</name>
<sequence length="694" mass="77171">MAEGRPSSQARQNIATDLDRGSTSAEPDDESESGASSAPKYRRLNRDGTRASSTTDQGSRFLFVDSSSAGQRPRSDQRAINAHIQQSVYRSRRQAARQQRGSDAANVGRHRGAPQLQPRPIEPYPTVEHRRASPLISPTSTPHQQASRPQIPTLTPTISPASSPGLPTAVLPGSDIDQDQISRLRYYSNVRGSEVRQAVEAQRGDDRQALSERRQGTVPEEDRALVENASVRSMLTQILQRLDAGNVGQPLHGPPISALRNSVLDPFSPSSIAITPAMDAVLRHFSDVMIPAVFPTRQQGDIQTRWAFEKASEEPLVLYSLLAISSAERGARLGQLRSGSQETTFTEEDLQNRLVPDFVSYKVNAVKLANETMKSMETAAKASTIFAMMCLLSIEVGDASTFLLFDLTNMCLQVITGNQKEIFAHVSGLQKLIAWRGGYHGIPPHATELILSTSYMCAAMTRTLPASPPTSALASLPPSLTEDINRTLADDTRQMGTGILTQDVDTILDWRISQAFRDMTDVVRYREYYHEKQMQPAEEEVEYINAKSYQFRYAVLSAPFEPRAPASDKEEACRLALLIFWFTNYQMSQPDSALNRTLTTQLKSALQASDLKGLWGPFHELLAWVLLLGAFISAGQRERPWFVMNLAKVCKVLRLQDWSDVRSVLLKYFYLDRIYAKGMQASWEEAAMIAETME</sequence>
<evidence type="ECO:0008006" key="4">
    <source>
        <dbReference type="Google" id="ProtNLM"/>
    </source>
</evidence>
<comment type="caution">
    <text evidence="2">The sequence shown here is derived from an EMBL/GenBank/DDBJ whole genome shotgun (WGS) entry which is preliminary data.</text>
</comment>
<feature type="compositionally biased region" description="Polar residues" evidence="1">
    <location>
        <begin position="1"/>
        <end position="25"/>
    </location>
</feature>
<proteinExistence type="predicted"/>
<keyword evidence="3" id="KW-1185">Reference proteome</keyword>
<dbReference type="PANTHER" id="PTHR37540:SF5">
    <property type="entry name" value="TRANSCRIPTION FACTOR DOMAIN-CONTAINING PROTEIN"/>
    <property type="match status" value="1"/>
</dbReference>
<organism evidence="2 3">
    <name type="scientific">Knufia peltigerae</name>
    <dbReference type="NCBI Taxonomy" id="1002370"/>
    <lineage>
        <taxon>Eukaryota</taxon>
        <taxon>Fungi</taxon>
        <taxon>Dikarya</taxon>
        <taxon>Ascomycota</taxon>
        <taxon>Pezizomycotina</taxon>
        <taxon>Eurotiomycetes</taxon>
        <taxon>Chaetothyriomycetidae</taxon>
        <taxon>Chaetothyriales</taxon>
        <taxon>Trichomeriaceae</taxon>
        <taxon>Knufia</taxon>
    </lineage>
</organism>
<accession>A0AA39CXH8</accession>
<dbReference type="Pfam" id="PF11951">
    <property type="entry name" value="Fungal_trans_2"/>
    <property type="match status" value="1"/>
</dbReference>
<evidence type="ECO:0000313" key="2">
    <source>
        <dbReference type="EMBL" id="KAJ9633988.1"/>
    </source>
</evidence>
<feature type="region of interest" description="Disordered" evidence="1">
    <location>
        <begin position="197"/>
        <end position="222"/>
    </location>
</feature>
<feature type="region of interest" description="Disordered" evidence="1">
    <location>
        <begin position="1"/>
        <end position="174"/>
    </location>
</feature>
<gene>
    <name evidence="2" type="ORF">H2204_006535</name>
</gene>
<reference evidence="2" key="1">
    <citation type="submission" date="2022-10" db="EMBL/GenBank/DDBJ databases">
        <title>Culturing micro-colonial fungi from biological soil crusts in the Mojave desert and describing Neophaeococcomyces mojavensis, and introducing the new genera and species Taxawa tesnikishii.</title>
        <authorList>
            <person name="Kurbessoian T."/>
            <person name="Stajich J.E."/>
        </authorList>
    </citation>
    <scope>NUCLEOTIDE SEQUENCE</scope>
    <source>
        <strain evidence="2">TK_35</strain>
    </source>
</reference>
<dbReference type="AlphaFoldDB" id="A0AA39CXH8"/>
<evidence type="ECO:0000256" key="1">
    <source>
        <dbReference type="SAM" id="MobiDB-lite"/>
    </source>
</evidence>
<dbReference type="InterPro" id="IPR021858">
    <property type="entry name" value="Fun_TF"/>
</dbReference>
<feature type="compositionally biased region" description="Basic and acidic residues" evidence="1">
    <location>
        <begin position="202"/>
        <end position="222"/>
    </location>
</feature>
<protein>
    <recommendedName>
        <fullName evidence="4">Tachykinin family protein</fullName>
    </recommendedName>
</protein>
<dbReference type="EMBL" id="JAPDRN010000041">
    <property type="protein sequence ID" value="KAJ9633988.1"/>
    <property type="molecule type" value="Genomic_DNA"/>
</dbReference>
<dbReference type="Proteomes" id="UP001172681">
    <property type="component" value="Unassembled WGS sequence"/>
</dbReference>
<feature type="compositionally biased region" description="Polar residues" evidence="1">
    <location>
        <begin position="136"/>
        <end position="162"/>
    </location>
</feature>